<dbReference type="HOGENOM" id="CLU_800862_0_0_11"/>
<evidence type="ECO:0000313" key="2">
    <source>
        <dbReference type="EMBL" id="ADJ48635.1"/>
    </source>
</evidence>
<organism evidence="2 3">
    <name type="scientific">Amycolatopsis mediterranei (strain U-32)</name>
    <dbReference type="NCBI Taxonomy" id="749927"/>
    <lineage>
        <taxon>Bacteria</taxon>
        <taxon>Bacillati</taxon>
        <taxon>Actinomycetota</taxon>
        <taxon>Actinomycetes</taxon>
        <taxon>Pseudonocardiales</taxon>
        <taxon>Pseudonocardiaceae</taxon>
        <taxon>Amycolatopsis</taxon>
    </lineage>
</organism>
<feature type="compositionally biased region" description="Gly residues" evidence="1">
    <location>
        <begin position="321"/>
        <end position="336"/>
    </location>
</feature>
<evidence type="ECO:0000256" key="1">
    <source>
        <dbReference type="SAM" id="MobiDB-lite"/>
    </source>
</evidence>
<feature type="compositionally biased region" description="Low complexity" evidence="1">
    <location>
        <begin position="23"/>
        <end position="34"/>
    </location>
</feature>
<proteinExistence type="predicted"/>
<feature type="compositionally biased region" description="Basic and acidic residues" evidence="1">
    <location>
        <begin position="161"/>
        <end position="179"/>
    </location>
</feature>
<feature type="compositionally biased region" description="Basic and acidic residues" evidence="1">
    <location>
        <begin position="1"/>
        <end position="22"/>
    </location>
</feature>
<reference evidence="2 3" key="1">
    <citation type="journal article" date="2010" name="Cell Res.">
        <title>Complete genome sequence of the rifamycin SV-producing Amycolatopsis mediterranei U32 revealed its genetic characteristics in phylogeny and metabolism.</title>
        <authorList>
            <person name="Zhao W."/>
            <person name="Zhong Y."/>
            <person name="Yuan H."/>
            <person name="Wang J."/>
            <person name="Zheng H."/>
            <person name="Wang Y."/>
            <person name="Cen X."/>
            <person name="Xu F."/>
            <person name="Bai J."/>
            <person name="Han X."/>
            <person name="Lu G."/>
            <person name="Zhu Y."/>
            <person name="Shao Z."/>
            <person name="Yan H."/>
            <person name="Li C."/>
            <person name="Peng N."/>
            <person name="Zhang Z."/>
            <person name="Zhang Y."/>
            <person name="Lin W."/>
            <person name="Fan Y."/>
            <person name="Qin Z."/>
            <person name="Hu Y."/>
            <person name="Zhu B."/>
            <person name="Wang S."/>
            <person name="Ding X."/>
            <person name="Zhao G.P."/>
        </authorList>
    </citation>
    <scope>NUCLEOTIDE SEQUENCE [LARGE SCALE GENOMIC DNA]</scope>
    <source>
        <strain evidence="3">U-32</strain>
    </source>
</reference>
<dbReference type="KEGG" id="amd:AMED_6915"/>
<sequence>MLPVEVRQRQVGEQHRGPDQRQRAQVPRRPQPQQHGEVGDQQEPPARPVPAREGEQRRSRDGRGGEHVPPLHQEAGHHDHEDRGHEQQDFGDRIQLPAFALGAFEQRQCVGSRGEIRGGHRGLEPRDRARARRREREHGELRHDRRHEQHRRDPHRGPPQQHDREDGEDGEGRDLVGEHRGRHQPGGHRGPARQLPQRGEQQQVQDLVEVAHLVEEEATGGQQQPAGDQELPARVPGAGERDGQHPEHRGEDGQRGGREHPVRVPGREGERVEQGADEEPAVEAVAQRDGFERHGPVTRQAEPAVGGEEQGEREERVEAAGGDGGAVEGGGHGGQARNGMCVRDDR</sequence>
<feature type="compositionally biased region" description="Basic and acidic residues" evidence="1">
    <location>
        <begin position="74"/>
        <end position="92"/>
    </location>
</feature>
<dbReference type="EMBL" id="CP002000">
    <property type="protein sequence ID" value="ADJ48635.1"/>
    <property type="molecule type" value="Genomic_DNA"/>
</dbReference>
<feature type="compositionally biased region" description="Basic and acidic residues" evidence="1">
    <location>
        <begin position="50"/>
        <end position="66"/>
    </location>
</feature>
<accession>A0A0H3DCE9</accession>
<dbReference type="AlphaFoldDB" id="A0A0H3DCE9"/>
<evidence type="ECO:0000313" key="3">
    <source>
        <dbReference type="Proteomes" id="UP000000328"/>
    </source>
</evidence>
<dbReference type="PATRIC" id="fig|749927.5.peg.7193"/>
<gene>
    <name evidence="2" type="ordered locus">AMED_6915</name>
</gene>
<name>A0A0H3DCE9_AMYMU</name>
<feature type="region of interest" description="Disordered" evidence="1">
    <location>
        <begin position="111"/>
        <end position="346"/>
    </location>
</feature>
<protein>
    <submittedName>
        <fullName evidence="2">Uncharacterized protein</fullName>
    </submittedName>
</protein>
<dbReference type="Proteomes" id="UP000000328">
    <property type="component" value="Chromosome"/>
</dbReference>
<feature type="region of interest" description="Disordered" evidence="1">
    <location>
        <begin position="1"/>
        <end position="97"/>
    </location>
</feature>
<feature type="compositionally biased region" description="Basic and acidic residues" evidence="1">
    <location>
        <begin position="114"/>
        <end position="151"/>
    </location>
</feature>
<feature type="compositionally biased region" description="Basic and acidic residues" evidence="1">
    <location>
        <begin position="239"/>
        <end position="274"/>
    </location>
</feature>